<feature type="binding site" evidence="5">
    <location>
        <position position="233"/>
    </location>
    <ligand>
        <name>ATP</name>
        <dbReference type="ChEBI" id="CHEBI:30616"/>
    </ligand>
</feature>
<keyword evidence="2 5" id="KW-0235">DNA replication</keyword>
<gene>
    <name evidence="8" type="ORF">APZ16_03940</name>
</gene>
<evidence type="ECO:0000256" key="4">
    <source>
        <dbReference type="ARBA" id="ARBA00022840"/>
    </source>
</evidence>
<dbReference type="GO" id="GO:0051301">
    <property type="term" value="P:cell division"/>
    <property type="evidence" value="ECO:0007669"/>
    <property type="project" value="UniProtKB-KW"/>
</dbReference>
<evidence type="ECO:0000256" key="1">
    <source>
        <dbReference type="ARBA" id="ARBA00006184"/>
    </source>
</evidence>
<dbReference type="CDD" id="cd08768">
    <property type="entry name" value="Cdc6_C"/>
    <property type="match status" value="1"/>
</dbReference>
<dbReference type="InterPro" id="IPR041664">
    <property type="entry name" value="AAA_16"/>
</dbReference>
<reference evidence="8 9" key="1">
    <citation type="journal article" date="2016" name="Nat. Microbiol.">
        <title>Genomic inference of the metabolism of cosmopolitan subsurface Archaea, Hadesarchaea.</title>
        <authorList>
            <person name="Baker B.J."/>
            <person name="Saw J.H."/>
            <person name="Lind A.E."/>
            <person name="Lazar C.S."/>
            <person name="Hinrichs K.-U."/>
            <person name="Teske A.P."/>
            <person name="Ettema T.J."/>
        </authorList>
    </citation>
    <scope>NUCLEOTIDE SEQUENCE [LARGE SCALE GENOMIC DNA]</scope>
</reference>
<dbReference type="Pfam" id="PF09079">
    <property type="entry name" value="WHD_Cdc6"/>
    <property type="match status" value="1"/>
</dbReference>
<dbReference type="InterPro" id="IPR036388">
    <property type="entry name" value="WH-like_DNA-bd_sf"/>
</dbReference>
<dbReference type="InterPro" id="IPR015163">
    <property type="entry name" value="Cdc6_C"/>
</dbReference>
<dbReference type="FunFam" id="1.10.8.60:FF:000073">
    <property type="entry name" value="ORC1-type DNA replication protein"/>
    <property type="match status" value="1"/>
</dbReference>
<organism evidence="8 9">
    <name type="scientific">Hadarchaeum yellowstonense</name>
    <dbReference type="NCBI Taxonomy" id="1776334"/>
    <lineage>
        <taxon>Archaea</taxon>
        <taxon>Methanobacteriati</taxon>
        <taxon>Candidatus Hadarchaeota</taxon>
        <taxon>Candidatus Hadarchaeia</taxon>
        <taxon>Candidatus Hadarchaeales</taxon>
        <taxon>Candidatus Hadarchaeaceae</taxon>
        <taxon>Candidatus Hadarchaeum</taxon>
    </lineage>
</organism>
<dbReference type="Gene3D" id="1.10.8.60">
    <property type="match status" value="1"/>
</dbReference>
<evidence type="ECO:0000259" key="6">
    <source>
        <dbReference type="SMART" id="SM00382"/>
    </source>
</evidence>
<keyword evidence="8" id="KW-0131">Cell cycle</keyword>
<dbReference type="Pfam" id="PF13191">
    <property type="entry name" value="AAA_16"/>
    <property type="match status" value="1"/>
</dbReference>
<sequence length="418" mass="47632">MVREGLFSMLLETRPIFKNREYLRPSYTPEELPHRDSQIHQLARILAAPLRGETPSNILIYGKTGTGKTACVKYVTRELEKVSDRSPLKVKLVYINCEEVNTKYRILATLANTFLERLRRNSNELPDSVPMTGWPTDEVYKCFFRAMDSERQLAVIVLDEIDKLVLKSGDEVLYHLTRMNSDLMNSKVSIIGISNDLNFMNYLDPRVRSSLSEEELVFPPYNAVQLKEILEKRARISFMEGVIEDGVISLCAAHAAREHGDARRALDLLRVAGELAERDGDEKVTVEHVRRAHEKIEQDKMVEVIRTLPTQSKLVLYSIVVLSERMPRSIVSGEVYSVYRELCSQAGLDVLTQRRVGDLISELDMLGIISARIINKGRQGRTKEIKLNIHPTQAMAAIHDEQLMTIDTLKLSRQLTLV</sequence>
<dbReference type="AlphaFoldDB" id="A0A147JZ20"/>
<dbReference type="InterPro" id="IPR014277">
    <property type="entry name" value="Orc1/Cdc6_arc"/>
</dbReference>
<dbReference type="GO" id="GO:0005524">
    <property type="term" value="F:ATP binding"/>
    <property type="evidence" value="ECO:0007669"/>
    <property type="project" value="UniProtKB-UniRule"/>
</dbReference>
<comment type="function">
    <text evidence="5">Involved in regulation of DNA replication.</text>
</comment>
<dbReference type="PANTHER" id="PTHR10763">
    <property type="entry name" value="CELL DIVISION CONTROL PROTEIN 6-RELATED"/>
    <property type="match status" value="1"/>
</dbReference>
<evidence type="ECO:0000256" key="3">
    <source>
        <dbReference type="ARBA" id="ARBA00022741"/>
    </source>
</evidence>
<dbReference type="GO" id="GO:0006260">
    <property type="term" value="P:DNA replication"/>
    <property type="evidence" value="ECO:0007669"/>
    <property type="project" value="UniProtKB-UniRule"/>
</dbReference>
<dbReference type="CDD" id="cd18139">
    <property type="entry name" value="HLD_clamp_RarA"/>
    <property type="match status" value="1"/>
</dbReference>
<comment type="similarity">
    <text evidence="1 5">Belongs to the CDC6/cdc18 family.</text>
</comment>
<dbReference type="NCBIfam" id="NF001625">
    <property type="entry name" value="PRK00411.1-3"/>
    <property type="match status" value="1"/>
</dbReference>
<dbReference type="PANTHER" id="PTHR10763:SF22">
    <property type="entry name" value="ORC1-TYPE DNA REPLICATION PROTEIN"/>
    <property type="match status" value="1"/>
</dbReference>
<dbReference type="SMART" id="SM00382">
    <property type="entry name" value="AAA"/>
    <property type="match status" value="1"/>
</dbReference>
<keyword evidence="3 5" id="KW-0547">Nucleotide-binding</keyword>
<dbReference type="CDD" id="cd00009">
    <property type="entry name" value="AAA"/>
    <property type="match status" value="1"/>
</dbReference>
<dbReference type="SMART" id="SM01074">
    <property type="entry name" value="Cdc6_C"/>
    <property type="match status" value="1"/>
</dbReference>
<name>A0A147JZ20_HADYE</name>
<comment type="caution">
    <text evidence="8">The sequence shown here is derived from an EMBL/GenBank/DDBJ whole genome shotgun (WGS) entry which is preliminary data.</text>
</comment>
<evidence type="ECO:0000313" key="9">
    <source>
        <dbReference type="Proteomes" id="UP000074294"/>
    </source>
</evidence>
<dbReference type="EMBL" id="LQMQ01000013">
    <property type="protein sequence ID" value="KUO41853.1"/>
    <property type="molecule type" value="Genomic_DNA"/>
</dbReference>
<dbReference type="Pfam" id="PF22703">
    <property type="entry name" value="Cdc6_lid"/>
    <property type="match status" value="1"/>
</dbReference>
<keyword evidence="4 5" id="KW-0067">ATP-binding</keyword>
<dbReference type="FunFam" id="3.40.50.300:FF:000930">
    <property type="entry name" value="ORC1-type DNA replication protein"/>
    <property type="match status" value="1"/>
</dbReference>
<dbReference type="NCBIfam" id="TIGR02928">
    <property type="entry name" value="orc1/cdc6 family replication initiation protein"/>
    <property type="match status" value="1"/>
</dbReference>
<accession>A0A147JZ20</accession>
<dbReference type="Gene3D" id="3.40.50.300">
    <property type="entry name" value="P-loop containing nucleotide triphosphate hydrolases"/>
    <property type="match status" value="1"/>
</dbReference>
<proteinExistence type="inferred from homology"/>
<feature type="binding site" evidence="5">
    <location>
        <position position="221"/>
    </location>
    <ligand>
        <name>ATP</name>
        <dbReference type="ChEBI" id="CHEBI:30616"/>
    </ligand>
</feature>
<dbReference type="Proteomes" id="UP000074294">
    <property type="component" value="Unassembled WGS sequence"/>
</dbReference>
<dbReference type="InterPro" id="IPR055237">
    <property type="entry name" value="Cdc6_lid"/>
</dbReference>
<protein>
    <recommendedName>
        <fullName evidence="5">ORC1-type DNA replication protein</fullName>
    </recommendedName>
</protein>
<keyword evidence="8" id="KW-0132">Cell division</keyword>
<feature type="domain" description="Cdc6 C-terminal" evidence="7">
    <location>
        <begin position="316"/>
        <end position="398"/>
    </location>
</feature>
<dbReference type="HAMAP" id="MF_01407">
    <property type="entry name" value="ORC1_type_DNA_replic_protein"/>
    <property type="match status" value="1"/>
</dbReference>
<dbReference type="InterPro" id="IPR050311">
    <property type="entry name" value="ORC1/CDC6"/>
</dbReference>
<evidence type="ECO:0000313" key="8">
    <source>
        <dbReference type="EMBL" id="KUO41853.1"/>
    </source>
</evidence>
<evidence type="ECO:0000256" key="5">
    <source>
        <dbReference type="HAMAP-Rule" id="MF_01407"/>
    </source>
</evidence>
<dbReference type="InterPro" id="IPR003593">
    <property type="entry name" value="AAA+_ATPase"/>
</dbReference>
<dbReference type="InterPro" id="IPR027417">
    <property type="entry name" value="P-loop_NTPase"/>
</dbReference>
<dbReference type="SUPFAM" id="SSF52540">
    <property type="entry name" value="P-loop containing nucleoside triphosphate hydrolases"/>
    <property type="match status" value="1"/>
</dbReference>
<dbReference type="STRING" id="1776334.APZ16_03940"/>
<dbReference type="SUPFAM" id="SSF46785">
    <property type="entry name" value="Winged helix' DNA-binding domain"/>
    <property type="match status" value="1"/>
</dbReference>
<dbReference type="InterPro" id="IPR036390">
    <property type="entry name" value="WH_DNA-bd_sf"/>
</dbReference>
<dbReference type="Gene3D" id="1.10.10.10">
    <property type="entry name" value="Winged helix-like DNA-binding domain superfamily/Winged helix DNA-binding domain"/>
    <property type="match status" value="1"/>
</dbReference>
<feature type="binding site" evidence="5">
    <location>
        <begin position="66"/>
        <end position="70"/>
    </location>
    <ligand>
        <name>ATP</name>
        <dbReference type="ChEBI" id="CHEBI:30616"/>
    </ligand>
</feature>
<evidence type="ECO:0000256" key="2">
    <source>
        <dbReference type="ARBA" id="ARBA00022705"/>
    </source>
</evidence>
<feature type="domain" description="AAA+ ATPase" evidence="6">
    <location>
        <begin position="54"/>
        <end position="222"/>
    </location>
</feature>
<evidence type="ECO:0000259" key="7">
    <source>
        <dbReference type="SMART" id="SM01074"/>
    </source>
</evidence>